<keyword evidence="1" id="KW-1133">Transmembrane helix</keyword>
<evidence type="ECO:0000313" key="2">
    <source>
        <dbReference type="EMBL" id="OZM58121.1"/>
    </source>
</evidence>
<dbReference type="AlphaFoldDB" id="A0A263BWJ9"/>
<organism evidence="2 3">
    <name type="scientific">Lottiidibacillus patelloidae</name>
    <dbReference type="NCBI Taxonomy" id="2670334"/>
    <lineage>
        <taxon>Bacteria</taxon>
        <taxon>Bacillati</taxon>
        <taxon>Bacillota</taxon>
        <taxon>Bacilli</taxon>
        <taxon>Bacillales</taxon>
        <taxon>Bacillaceae</taxon>
        <taxon>Lottiidibacillus</taxon>
    </lineage>
</organism>
<gene>
    <name evidence="2" type="ORF">CIB95_00645</name>
</gene>
<feature type="transmembrane region" description="Helical" evidence="1">
    <location>
        <begin position="44"/>
        <end position="63"/>
    </location>
</feature>
<feature type="transmembrane region" description="Helical" evidence="1">
    <location>
        <begin position="69"/>
        <end position="91"/>
    </location>
</feature>
<reference evidence="3" key="1">
    <citation type="submission" date="2017-08" db="EMBL/GenBank/DDBJ databases">
        <authorList>
            <person name="Huang Z."/>
        </authorList>
    </citation>
    <scope>NUCLEOTIDE SEQUENCE [LARGE SCALE GENOMIC DNA]</scope>
    <source>
        <strain evidence="3">SA5d-4</strain>
    </source>
</reference>
<dbReference type="RefSeq" id="WP_094920506.1">
    <property type="nucleotide sequence ID" value="NZ_NPIA01000001.1"/>
</dbReference>
<keyword evidence="1" id="KW-0812">Transmembrane</keyword>
<feature type="transmembrane region" description="Helical" evidence="1">
    <location>
        <begin position="12"/>
        <end position="32"/>
    </location>
</feature>
<proteinExistence type="predicted"/>
<comment type="caution">
    <text evidence="2">The sequence shown here is derived from an EMBL/GenBank/DDBJ whole genome shotgun (WGS) entry which is preliminary data.</text>
</comment>
<dbReference type="EMBL" id="NPIA01000001">
    <property type="protein sequence ID" value="OZM58121.1"/>
    <property type="molecule type" value="Genomic_DNA"/>
</dbReference>
<evidence type="ECO:0000256" key="1">
    <source>
        <dbReference type="SAM" id="Phobius"/>
    </source>
</evidence>
<feature type="transmembrane region" description="Helical" evidence="1">
    <location>
        <begin position="112"/>
        <end position="130"/>
    </location>
</feature>
<evidence type="ECO:0000313" key="3">
    <source>
        <dbReference type="Proteomes" id="UP000217083"/>
    </source>
</evidence>
<keyword evidence="1" id="KW-0472">Membrane</keyword>
<sequence>MLLGWDDWSLARLLTLILGIGYVMLWLQVTVWHWRGKFHKWQMWIPVIALPIFGIVATFLALFTTEWLGLLHTLLSAVAIIAGIYGGLLHISAIKQRTGGFKMENVMSGPPFVLPFTIASFGVIQLLLLWY</sequence>
<dbReference type="Proteomes" id="UP000217083">
    <property type="component" value="Unassembled WGS sequence"/>
</dbReference>
<accession>A0A263BWJ9</accession>
<reference evidence="2 3" key="2">
    <citation type="submission" date="2017-09" db="EMBL/GenBank/DDBJ databases">
        <title>Bacillus patelloidae sp. nov., isolated from the intestinal tract of a marine limpet.</title>
        <authorList>
            <person name="Liu R."/>
            <person name="Dong C."/>
            <person name="Shao Z."/>
        </authorList>
    </citation>
    <scope>NUCLEOTIDE SEQUENCE [LARGE SCALE GENOMIC DNA]</scope>
    <source>
        <strain evidence="2 3">SA5d-4</strain>
    </source>
</reference>
<name>A0A263BWJ9_9BACI</name>
<protein>
    <submittedName>
        <fullName evidence="2">Uncharacterized protein</fullName>
    </submittedName>
</protein>
<keyword evidence="3" id="KW-1185">Reference proteome</keyword>